<name>A0A371RFZ6_9PROT</name>
<evidence type="ECO:0000313" key="3">
    <source>
        <dbReference type="EMBL" id="RFB04371.1"/>
    </source>
</evidence>
<comment type="caution">
    <text evidence="3">The sequence shown here is derived from an EMBL/GenBank/DDBJ whole genome shotgun (WGS) entry which is preliminary data.</text>
</comment>
<evidence type="ECO:0000259" key="2">
    <source>
        <dbReference type="Pfam" id="PF07995"/>
    </source>
</evidence>
<dbReference type="InterPro" id="IPR001343">
    <property type="entry name" value="Hemolysn_Ca-bd"/>
</dbReference>
<gene>
    <name evidence="3" type="ORF">DX908_03175</name>
</gene>
<dbReference type="Proteomes" id="UP000264589">
    <property type="component" value="Unassembled WGS sequence"/>
</dbReference>
<dbReference type="OrthoDB" id="9773411at2"/>
<dbReference type="SUPFAM" id="SSF51120">
    <property type="entry name" value="beta-Roll"/>
    <property type="match status" value="1"/>
</dbReference>
<dbReference type="EMBL" id="QUQO01000001">
    <property type="protein sequence ID" value="RFB04371.1"/>
    <property type="molecule type" value="Genomic_DNA"/>
</dbReference>
<dbReference type="InParanoid" id="A0A371RFZ6"/>
<dbReference type="PANTHER" id="PTHR19328:SF13">
    <property type="entry name" value="HIPL1 PROTEIN"/>
    <property type="match status" value="1"/>
</dbReference>
<dbReference type="Pfam" id="PF07995">
    <property type="entry name" value="GSDH"/>
    <property type="match status" value="1"/>
</dbReference>
<keyword evidence="4" id="KW-1185">Reference proteome</keyword>
<dbReference type="InterPro" id="IPR011049">
    <property type="entry name" value="Serralysin-like_metalloprot_C"/>
</dbReference>
<dbReference type="PROSITE" id="PS00330">
    <property type="entry name" value="HEMOLYSIN_CALCIUM"/>
    <property type="match status" value="1"/>
</dbReference>
<dbReference type="SUPFAM" id="SSF50952">
    <property type="entry name" value="Soluble quinoprotein glucose dehydrogenase"/>
    <property type="match status" value="1"/>
</dbReference>
<protein>
    <recommendedName>
        <fullName evidence="2">Glucose/Sorbosone dehydrogenase domain-containing protein</fullName>
    </recommendedName>
</protein>
<dbReference type="RefSeq" id="WP_116391004.1">
    <property type="nucleotide sequence ID" value="NZ_QUQO01000001.1"/>
</dbReference>
<feature type="region of interest" description="Disordered" evidence="1">
    <location>
        <begin position="517"/>
        <end position="551"/>
    </location>
</feature>
<dbReference type="InterPro" id="IPR012938">
    <property type="entry name" value="Glc/Sorbosone_DH"/>
</dbReference>
<reference evidence="3 4" key="1">
    <citation type="submission" date="2018-08" db="EMBL/GenBank/DDBJ databases">
        <title>Parvularcula sp. SM1705, isolated from surface water of the South Sea China.</title>
        <authorList>
            <person name="Sun L."/>
        </authorList>
    </citation>
    <scope>NUCLEOTIDE SEQUENCE [LARGE SCALE GENOMIC DNA]</scope>
    <source>
        <strain evidence="3 4">SM1705</strain>
    </source>
</reference>
<dbReference type="InterPro" id="IPR018511">
    <property type="entry name" value="Hemolysin-typ_Ca-bd_CS"/>
</dbReference>
<dbReference type="PANTHER" id="PTHR19328">
    <property type="entry name" value="HEDGEHOG-INTERACTING PROTEIN"/>
    <property type="match status" value="1"/>
</dbReference>
<evidence type="ECO:0000313" key="4">
    <source>
        <dbReference type="Proteomes" id="UP000264589"/>
    </source>
</evidence>
<feature type="domain" description="Glucose/Sorbosone dehydrogenase" evidence="2">
    <location>
        <begin position="55"/>
        <end position="377"/>
    </location>
</feature>
<organism evidence="3 4">
    <name type="scientific">Parvularcula marina</name>
    <dbReference type="NCBI Taxonomy" id="2292771"/>
    <lineage>
        <taxon>Bacteria</taxon>
        <taxon>Pseudomonadati</taxon>
        <taxon>Pseudomonadota</taxon>
        <taxon>Alphaproteobacteria</taxon>
        <taxon>Parvularculales</taxon>
        <taxon>Parvularculaceae</taxon>
        <taxon>Parvularcula</taxon>
    </lineage>
</organism>
<dbReference type="AlphaFoldDB" id="A0A371RFZ6"/>
<dbReference type="PRINTS" id="PR00313">
    <property type="entry name" value="CABNDNGRPT"/>
</dbReference>
<proteinExistence type="predicted"/>
<accession>A0A371RFZ6</accession>
<dbReference type="Pfam" id="PF00353">
    <property type="entry name" value="HemolysinCabind"/>
    <property type="match status" value="1"/>
</dbReference>
<sequence length="558" mass="58560">MDNVLPAVGQSSLLLSFDLIATVPSSSGAMPFARVQEVLSVPDLPDTYAALDTRGVIWLIEDGEALETPLLDLRTAGIGFTDAGAEAGLRSFAFHPDFANEGTDGYGKIYVAYSASVASHPDDVPLFEADGASNIVFHDVISEFTVSDPANPVIDSSTERELFRVEQPFGNHNFGQMRFRPDAEPGDDDYGLLYLGIGDGGSGNDPLNAGEDLSQILGKILRIDPLDPGGDETYSIPTDNPFTDTTGALPEIYAYGFRNPQSLSWLGDIMFAGDIGQNAVEELDIVFAGGNYGWDDREGSFLAGGGALPANDADLGYQYPFTQYDHEEIPTGGEGIFGGFAYQGSDIPGLEGQLLFANFPTGEVFVVSLDDLSTIIADGLVASDEYVAPLRVTIIGEDGEETTFLDFEGTGNPGNGRVDLRFALTDDGEILVFSKQTGNIYQLTSAADDELSGTAQGEIIRAGAGDDLVDAGAGNDTIYGGIGSDTLIGGDGNDLIIGDDGGNLIYGDSAPAAAASTAAQIPASSTPQPSLPETLPEAPNAEESPLPFEPLTLEIPLF</sequence>
<dbReference type="InterPro" id="IPR011041">
    <property type="entry name" value="Quinoprot_gluc/sorb_DH_b-prop"/>
</dbReference>
<dbReference type="Gene3D" id="2.120.10.30">
    <property type="entry name" value="TolB, C-terminal domain"/>
    <property type="match status" value="1"/>
</dbReference>
<dbReference type="GO" id="GO:0005509">
    <property type="term" value="F:calcium ion binding"/>
    <property type="evidence" value="ECO:0007669"/>
    <property type="project" value="InterPro"/>
</dbReference>
<evidence type="ECO:0000256" key="1">
    <source>
        <dbReference type="SAM" id="MobiDB-lite"/>
    </source>
</evidence>
<dbReference type="InterPro" id="IPR011042">
    <property type="entry name" value="6-blade_b-propeller_TolB-like"/>
</dbReference>
<feature type="compositionally biased region" description="Low complexity" evidence="1">
    <location>
        <begin position="517"/>
        <end position="527"/>
    </location>
</feature>